<comment type="similarity">
    <text evidence="1">Belongs to the glycosyltransferase 2 family.</text>
</comment>
<dbReference type="Gene3D" id="3.90.550.10">
    <property type="entry name" value="Spore Coat Polysaccharide Biosynthesis Protein SpsA, Chain A"/>
    <property type="match status" value="1"/>
</dbReference>
<keyword evidence="2" id="KW-0328">Glycosyltransferase</keyword>
<dbReference type="Pfam" id="PF00535">
    <property type="entry name" value="Glycos_transf_2"/>
    <property type="match status" value="1"/>
</dbReference>
<dbReference type="PANTHER" id="PTHR43179:SF12">
    <property type="entry name" value="GALACTOFURANOSYLTRANSFERASE GLFT2"/>
    <property type="match status" value="1"/>
</dbReference>
<evidence type="ECO:0000259" key="4">
    <source>
        <dbReference type="Pfam" id="PF00535"/>
    </source>
</evidence>
<evidence type="ECO:0000256" key="1">
    <source>
        <dbReference type="ARBA" id="ARBA00006739"/>
    </source>
</evidence>
<feature type="domain" description="Glycosyltransferase 2-like" evidence="4">
    <location>
        <begin position="13"/>
        <end position="190"/>
    </location>
</feature>
<dbReference type="EMBL" id="PEXU01000057">
    <property type="protein sequence ID" value="PIS42118.1"/>
    <property type="molecule type" value="Genomic_DNA"/>
</dbReference>
<dbReference type="SUPFAM" id="SSF53448">
    <property type="entry name" value="Nucleotide-diphospho-sugar transferases"/>
    <property type="match status" value="1"/>
</dbReference>
<proteinExistence type="inferred from homology"/>
<comment type="caution">
    <text evidence="5">The sequence shown here is derived from an EMBL/GenBank/DDBJ whole genome shotgun (WGS) entry which is preliminary data.</text>
</comment>
<dbReference type="PANTHER" id="PTHR43179">
    <property type="entry name" value="RHAMNOSYLTRANSFERASE WBBL"/>
    <property type="match status" value="1"/>
</dbReference>
<dbReference type="InterPro" id="IPR001173">
    <property type="entry name" value="Glyco_trans_2-like"/>
</dbReference>
<dbReference type="InterPro" id="IPR029044">
    <property type="entry name" value="Nucleotide-diphossugar_trans"/>
</dbReference>
<organism evidence="5 6">
    <name type="scientific">Candidatus Kerfeldbacteria bacterium CG08_land_8_20_14_0_20_40_16</name>
    <dbReference type="NCBI Taxonomy" id="2014244"/>
    <lineage>
        <taxon>Bacteria</taxon>
        <taxon>Candidatus Kerfeldiibacteriota</taxon>
    </lineage>
</organism>
<protein>
    <recommendedName>
        <fullName evidence="4">Glycosyltransferase 2-like domain-containing protein</fullName>
    </recommendedName>
</protein>
<accession>A0A2H0YUE3</accession>
<evidence type="ECO:0000313" key="5">
    <source>
        <dbReference type="EMBL" id="PIS42118.1"/>
    </source>
</evidence>
<dbReference type="Proteomes" id="UP000231542">
    <property type="component" value="Unassembled WGS sequence"/>
</dbReference>
<name>A0A2H0YUE3_9BACT</name>
<keyword evidence="3" id="KW-0808">Transferase</keyword>
<dbReference type="GO" id="GO:0016757">
    <property type="term" value="F:glycosyltransferase activity"/>
    <property type="evidence" value="ECO:0007669"/>
    <property type="project" value="UniProtKB-KW"/>
</dbReference>
<evidence type="ECO:0000256" key="2">
    <source>
        <dbReference type="ARBA" id="ARBA00022676"/>
    </source>
</evidence>
<evidence type="ECO:0000313" key="6">
    <source>
        <dbReference type="Proteomes" id="UP000231542"/>
    </source>
</evidence>
<dbReference type="AlphaFoldDB" id="A0A2H0YUE3"/>
<evidence type="ECO:0000256" key="3">
    <source>
        <dbReference type="ARBA" id="ARBA00022679"/>
    </source>
</evidence>
<dbReference type="CDD" id="cd04186">
    <property type="entry name" value="GT_2_like_c"/>
    <property type="match status" value="1"/>
</dbReference>
<gene>
    <name evidence="5" type="ORF">COT24_05270</name>
</gene>
<reference evidence="5 6" key="1">
    <citation type="submission" date="2017-09" db="EMBL/GenBank/DDBJ databases">
        <title>Depth-based differentiation of microbial function through sediment-hosted aquifers and enrichment of novel symbionts in the deep terrestrial subsurface.</title>
        <authorList>
            <person name="Probst A.J."/>
            <person name="Ladd B."/>
            <person name="Jarett J.K."/>
            <person name="Geller-Mcgrath D.E."/>
            <person name="Sieber C.M."/>
            <person name="Emerson J.B."/>
            <person name="Anantharaman K."/>
            <person name="Thomas B.C."/>
            <person name="Malmstrom R."/>
            <person name="Stieglmeier M."/>
            <person name="Klingl A."/>
            <person name="Woyke T."/>
            <person name="Ryan C.M."/>
            <person name="Banfield J.F."/>
        </authorList>
    </citation>
    <scope>NUCLEOTIDE SEQUENCE [LARGE SCALE GENOMIC DNA]</scope>
    <source>
        <strain evidence="5">CG08_land_8_20_14_0_20_40_16</strain>
    </source>
</reference>
<sequence>MTVNQVNHNKEITIIVVTWNSKGFLPALFESFQKQSFKDYQVIIVDNNSSDGTVEFIKENYPQFRVWQNAENTGFAKANNQAIKLASTPYLLICNPDIILEPEFLSEILKTAQSNDKIGSAGGKLLRFPENLKTLTDSDTIDSTGIVIFKNRRAIDRGENEQDRGQYDRCEEVFGISGALVLYSKSALERVAVNGEYFDEDFFAYKEDVDLAWRLKLAGYQSVYNPSARAYHRRAVARKTDLSDKGTITNRWGKTALANYLSYRNHLWMLIKNEGYLRIFFHPVIWWYELKKIIYLLFKEPNTRKALPEIVKQIPKMSQKRKRIKQIKSIKNQDLKKWFK</sequence>